<comment type="caution">
    <text evidence="2">The sequence shown here is derived from an EMBL/GenBank/DDBJ whole genome shotgun (WGS) entry which is preliminary data.</text>
</comment>
<evidence type="ECO:0000313" key="2">
    <source>
        <dbReference type="EMBL" id="EKF21260.1"/>
    </source>
</evidence>
<dbReference type="EMBL" id="AMRA01000153">
    <property type="protein sequence ID" value="EKF21260.1"/>
    <property type="molecule type" value="Genomic_DNA"/>
</dbReference>
<feature type="non-terminal residue" evidence="2">
    <location>
        <position position="413"/>
    </location>
</feature>
<name>K5B9X7_MYCHD</name>
<dbReference type="eggNOG" id="COG1524">
    <property type="taxonomic scope" value="Bacteria"/>
</dbReference>
<dbReference type="Pfam" id="PF25863">
    <property type="entry name" value="PglZ_C"/>
    <property type="match status" value="1"/>
</dbReference>
<evidence type="ECO:0000259" key="1">
    <source>
        <dbReference type="Pfam" id="PF25863"/>
    </source>
</evidence>
<dbReference type="STRING" id="1122247.GCA_000379865_04319"/>
<gene>
    <name evidence="2" type="ORF">C731_4769</name>
</gene>
<keyword evidence="3" id="KW-1185">Reference proteome</keyword>
<dbReference type="AlphaFoldDB" id="K5B9X7"/>
<organism evidence="2 3">
    <name type="scientific">Mycolicibacterium hassiacum (strain DSM 44199 / CIP 105218 / JCM 12690 / 3849)</name>
    <name type="common">Mycobacterium hassiacum</name>
    <dbReference type="NCBI Taxonomy" id="1122247"/>
    <lineage>
        <taxon>Bacteria</taxon>
        <taxon>Bacillati</taxon>
        <taxon>Actinomycetota</taxon>
        <taxon>Actinomycetes</taxon>
        <taxon>Mycobacteriales</taxon>
        <taxon>Mycobacteriaceae</taxon>
        <taxon>Mycolicibacterium</taxon>
    </lineage>
</organism>
<proteinExistence type="predicted"/>
<accession>K5B9X7</accession>
<dbReference type="InterPro" id="IPR058882">
    <property type="entry name" value="PglZ_C"/>
</dbReference>
<dbReference type="Proteomes" id="UP000006265">
    <property type="component" value="Unassembled WGS sequence"/>
</dbReference>
<dbReference type="SUPFAM" id="SSF53649">
    <property type="entry name" value="Alkaline phosphatase-like"/>
    <property type="match status" value="1"/>
</dbReference>
<dbReference type="Pfam" id="PF08665">
    <property type="entry name" value="PglZ"/>
    <property type="match status" value="1"/>
</dbReference>
<feature type="domain" description="Alkaline phosphatase-like protein PglZ C-terminal" evidence="1">
    <location>
        <begin position="314"/>
        <end position="410"/>
    </location>
</feature>
<sequence>MVVPIARQTPTLLVVIDALSVAAANDLVTAIQQSGWTEVSADGRRGGALAVLPTLTQRSRCSLLCGELREGADDAERNGFLALIRDAKLEATGGGPDPIFHKAALDAITPGAALATDVTNAVADTDHRPLVAVVLNYVDDTLHHADPGGTDWTIDTITHLRPLLSAARSAGRAVVITSDHGHLIDYGTGAKEERANTYGQRAHGDFANVDPEREIVIEGPRVLTDTHKVVLAVDPDIRYGARNAGYHGGATPAEAIVPVLVFVPGQLPAWARPVAAVEPGWWYPGTPASVPVRTPKGDAPSLFDIEEPPQRNPLPAKVIRSKVYANQFKLAGRIVITDEQIEKLLTELLAAGAHELTLAQAAAALGVATANVNGALMQVKRILDVEGYEVLAVGGGVVKLDEAALREQFGVAP</sequence>
<dbReference type="InterPro" id="IPR017850">
    <property type="entry name" value="Alkaline_phosphatase_core_sf"/>
</dbReference>
<dbReference type="NCBIfam" id="NF033446">
    <property type="entry name" value="BREX_PglZ_2"/>
    <property type="match status" value="1"/>
</dbReference>
<dbReference type="InterPro" id="IPR047992">
    <property type="entry name" value="BREX_PglZ"/>
</dbReference>
<reference evidence="2 3" key="1">
    <citation type="journal article" date="2012" name="J. Bacteriol.">
        <title>Genome sequence of Mycobacterium hassiacum DSM 44199, a rare source of heat-stable mycobacterial proteins.</title>
        <authorList>
            <person name="Tiago I."/>
            <person name="Maranha A."/>
            <person name="Mendes V."/>
            <person name="Alarico S."/>
            <person name="Moynihan P.J."/>
            <person name="Clarke A.J."/>
            <person name="Macedo-Ribeiro S."/>
            <person name="Pereira P.J."/>
            <person name="Empadinhas N."/>
        </authorList>
    </citation>
    <scope>NUCLEOTIDE SEQUENCE [LARGE SCALE GENOMIC DNA]</scope>
    <source>
        <strain evidence="3">DSM 44199 / CIP 105218 / JCM 12690 / 3849</strain>
    </source>
</reference>
<protein>
    <submittedName>
        <fullName evidence="2">PglZ domain protein</fullName>
    </submittedName>
</protein>
<evidence type="ECO:0000313" key="3">
    <source>
        <dbReference type="Proteomes" id="UP000006265"/>
    </source>
</evidence>